<feature type="transmembrane region" description="Helical" evidence="6">
    <location>
        <begin position="362"/>
        <end position="381"/>
    </location>
</feature>
<accession>A0ABY5YAC0</accession>
<name>A0ABY5YAC0_9FLAO</name>
<dbReference type="Proteomes" id="UP001059209">
    <property type="component" value="Chromosome"/>
</dbReference>
<dbReference type="InterPro" id="IPR004869">
    <property type="entry name" value="MMPL_dom"/>
</dbReference>
<evidence type="ECO:0000256" key="3">
    <source>
        <dbReference type="ARBA" id="ARBA00022692"/>
    </source>
</evidence>
<reference evidence="8" key="1">
    <citation type="submission" date="2022-09" db="EMBL/GenBank/DDBJ databases">
        <title>Maribacter litopenaei sp. nov., isolated from the intestinal tract of the Pacific White Shrimp, Litopenaeus vannamei.</title>
        <authorList>
            <person name="Kim S.Y."/>
            <person name="Hwang C.Y."/>
        </authorList>
    </citation>
    <scope>NUCLEOTIDE SEQUENCE</scope>
    <source>
        <strain evidence="8">HL-LV01</strain>
    </source>
</reference>
<feature type="transmembrane region" description="Helical" evidence="6">
    <location>
        <begin position="295"/>
        <end position="315"/>
    </location>
</feature>
<dbReference type="PANTHER" id="PTHR33406">
    <property type="entry name" value="MEMBRANE PROTEIN MJ1562-RELATED"/>
    <property type="match status" value="1"/>
</dbReference>
<dbReference type="InterPro" id="IPR050545">
    <property type="entry name" value="Mycobact_MmpL"/>
</dbReference>
<evidence type="ECO:0000313" key="8">
    <source>
        <dbReference type="EMBL" id="UWX55277.1"/>
    </source>
</evidence>
<feature type="transmembrane region" description="Helical" evidence="6">
    <location>
        <begin position="436"/>
        <end position="453"/>
    </location>
</feature>
<evidence type="ECO:0000313" key="9">
    <source>
        <dbReference type="Proteomes" id="UP001059209"/>
    </source>
</evidence>
<protein>
    <submittedName>
        <fullName evidence="8">MMPL family transporter</fullName>
    </submittedName>
</protein>
<dbReference type="Gene3D" id="1.20.1640.10">
    <property type="entry name" value="Multidrug efflux transporter AcrB transmembrane domain"/>
    <property type="match status" value="1"/>
</dbReference>
<evidence type="ECO:0000256" key="2">
    <source>
        <dbReference type="ARBA" id="ARBA00022475"/>
    </source>
</evidence>
<evidence type="ECO:0000256" key="5">
    <source>
        <dbReference type="ARBA" id="ARBA00023136"/>
    </source>
</evidence>
<gene>
    <name evidence="8" type="ORF">NYZ99_01280</name>
</gene>
<keyword evidence="3 6" id="KW-0812">Transmembrane</keyword>
<comment type="subcellular location">
    <subcellularLocation>
        <location evidence="1">Cell membrane</location>
        <topology evidence="1">Multi-pass membrane protein</topology>
    </subcellularLocation>
</comment>
<dbReference type="Pfam" id="PF03176">
    <property type="entry name" value="MMPL"/>
    <property type="match status" value="1"/>
</dbReference>
<keyword evidence="2" id="KW-1003">Cell membrane</keyword>
<organism evidence="8 9">
    <name type="scientific">Maribacter litopenaei</name>
    <dbReference type="NCBI Taxonomy" id="2976127"/>
    <lineage>
        <taxon>Bacteria</taxon>
        <taxon>Pseudomonadati</taxon>
        <taxon>Bacteroidota</taxon>
        <taxon>Flavobacteriia</taxon>
        <taxon>Flavobacteriales</taxon>
        <taxon>Flavobacteriaceae</taxon>
        <taxon>Maribacter</taxon>
    </lineage>
</organism>
<feature type="domain" description="SSD" evidence="7">
    <location>
        <begin position="356"/>
        <end position="412"/>
    </location>
</feature>
<dbReference type="SUPFAM" id="SSF82866">
    <property type="entry name" value="Multidrug efflux transporter AcrB transmembrane domain"/>
    <property type="match status" value="1"/>
</dbReference>
<dbReference type="EMBL" id="CP104205">
    <property type="protein sequence ID" value="UWX55277.1"/>
    <property type="molecule type" value="Genomic_DNA"/>
</dbReference>
<keyword evidence="5 6" id="KW-0472">Membrane</keyword>
<proteinExistence type="predicted"/>
<evidence type="ECO:0000256" key="6">
    <source>
        <dbReference type="SAM" id="Phobius"/>
    </source>
</evidence>
<keyword evidence="4 6" id="KW-1133">Transmembrane helix</keyword>
<dbReference type="PROSITE" id="PS50156">
    <property type="entry name" value="SSD"/>
    <property type="match status" value="1"/>
</dbReference>
<evidence type="ECO:0000256" key="4">
    <source>
        <dbReference type="ARBA" id="ARBA00022989"/>
    </source>
</evidence>
<feature type="transmembrane region" description="Helical" evidence="6">
    <location>
        <begin position="387"/>
        <end position="406"/>
    </location>
</feature>
<keyword evidence="9" id="KW-1185">Reference proteome</keyword>
<dbReference type="PANTHER" id="PTHR33406:SF13">
    <property type="entry name" value="MEMBRANE PROTEIN YDFJ"/>
    <property type="match status" value="1"/>
</dbReference>
<sequence length="480" mass="53441">MGDFFYRTYQKIRENRKVSTFLLLLVIAGLAFCTSKVNFKDDITALIPSNPETRRIQKVLKSIAFTDKIIVNIERGESSSVEDLTQYASDFVDSLQKDVPEYLKNIQGQVADAQVLNTLDLVYNNLPVFLNDTDYEVIEQKLSSDSIQAQMELNYRTLVSPSGIIAKKNILKDPLGLSFIALKKLQKIGVAEDFIIKNGFLLNKEETNILLFLTPVHPSSATVENRPLVEGLYTIQEKLNASYGENINSSFFGAAMVAVANAQQVKNDILFTVSIAMAILPVLLIVFYKRIALPLILFVPTLFGALLALAILAVSRDFLSAVSLGIGAILLGVTLDYALHILTHIRKGEALQLMYREVAPSILMSSLTTASAFLCLLFLKSQALQDLGIFASISVVGAAIFSLLFIPQVYSFEGHKENRPTILEKLAAFEFHKNKWVIGAIVLGLILSVFYYNKVRFDQDIAKLNYESEQLTTAEKSWSR</sequence>
<dbReference type="InterPro" id="IPR000731">
    <property type="entry name" value="SSD"/>
</dbReference>
<feature type="transmembrane region" description="Helical" evidence="6">
    <location>
        <begin position="269"/>
        <end position="288"/>
    </location>
</feature>
<feature type="transmembrane region" description="Helical" evidence="6">
    <location>
        <begin position="321"/>
        <end position="342"/>
    </location>
</feature>
<dbReference type="RefSeq" id="WP_260573142.1">
    <property type="nucleotide sequence ID" value="NZ_CP104205.1"/>
</dbReference>
<evidence type="ECO:0000256" key="1">
    <source>
        <dbReference type="ARBA" id="ARBA00004651"/>
    </source>
</evidence>
<evidence type="ECO:0000259" key="7">
    <source>
        <dbReference type="PROSITE" id="PS50156"/>
    </source>
</evidence>